<feature type="compositionally biased region" description="Acidic residues" evidence="2">
    <location>
        <begin position="169"/>
        <end position="181"/>
    </location>
</feature>
<dbReference type="GO" id="GO:0004725">
    <property type="term" value="F:protein tyrosine phosphatase activity"/>
    <property type="evidence" value="ECO:0007669"/>
    <property type="project" value="InterPro"/>
</dbReference>
<feature type="region of interest" description="Disordered" evidence="2">
    <location>
        <begin position="412"/>
        <end position="445"/>
    </location>
</feature>
<evidence type="ECO:0000256" key="1">
    <source>
        <dbReference type="ARBA" id="ARBA00009649"/>
    </source>
</evidence>
<dbReference type="PROSITE" id="PS50055">
    <property type="entry name" value="TYR_PHOSPHATASE_PTP"/>
    <property type="match status" value="1"/>
</dbReference>
<dbReference type="PANTHER" id="PTHR19134:SF449">
    <property type="entry name" value="TYROSINE-PROTEIN PHOSPHATASE 1"/>
    <property type="match status" value="1"/>
</dbReference>
<feature type="domain" description="Tyrosine specific protein phosphatases" evidence="4">
    <location>
        <begin position="358"/>
        <end position="505"/>
    </location>
</feature>
<dbReference type="PROSITE" id="PS50056">
    <property type="entry name" value="TYR_PHOSPHATASE_2"/>
    <property type="match status" value="1"/>
</dbReference>
<protein>
    <recommendedName>
        <fullName evidence="7">Protein-tyrosine phosphatase-like protein</fullName>
    </recommendedName>
</protein>
<comment type="caution">
    <text evidence="5">The sequence shown here is derived from an EMBL/GenBank/DDBJ whole genome shotgun (WGS) entry which is preliminary data.</text>
</comment>
<feature type="region of interest" description="Disordered" evidence="2">
    <location>
        <begin position="147"/>
        <end position="183"/>
    </location>
</feature>
<dbReference type="InterPro" id="IPR016130">
    <property type="entry name" value="Tyr_Pase_AS"/>
</dbReference>
<dbReference type="InterPro" id="IPR029021">
    <property type="entry name" value="Prot-tyrosine_phosphatase-like"/>
</dbReference>
<evidence type="ECO:0000259" key="3">
    <source>
        <dbReference type="PROSITE" id="PS50055"/>
    </source>
</evidence>
<evidence type="ECO:0000259" key="4">
    <source>
        <dbReference type="PROSITE" id="PS50056"/>
    </source>
</evidence>
<dbReference type="AlphaFoldDB" id="A0A9W8AEW2"/>
<sequence length="523" mass="58484">MVLPFGLDFFNAMLSTGHHSSDSLAQVPGLATFGMKPALRDILQSVDRRSTLHLLSQQFERIDEEDKVNFSVARSNPQHLLHRAAVCQLYARWDLDRYNNIIPFEYNRVRLKRPWDTPGQRRPATVVPRPTPSCNVYNSLCEVLPSTEESSAGEDADNHSVPRGQTGNPDDEDDEEEEDPHESDYINASWILPPWGPAQCYIATQGPLSNTVGDFWSMIWQHQTQVIVMLTREVEKRMLKCDVYWPSFVAAANHPDPRGSPMAATGLEFRELGIGVYPVREYADRALGAIVREVEVRALPGLEDMASRLAPTFSPSSTESAYTSAAGATPPLQPLRVTQFHYQCWPDHDAPSDLPQFHRLHMAIRTCQAQTPGAPGCQPPIVIHCSAGCGRTGTFIALDWMLQALQAPHLQKAAAPPSLPPSRPSDNVSARTRATEGTGHHTITGWPEVPDQVTGVLKPLADERFERYRLLPPEQRAAAGNPLFDLVRYLRTQRVSMVQSTVQYLFCYRVLAELWQRGVIKLD</sequence>
<dbReference type="InterPro" id="IPR000242">
    <property type="entry name" value="PTP_cat"/>
</dbReference>
<dbReference type="SMART" id="SM00404">
    <property type="entry name" value="PTPc_motif"/>
    <property type="match status" value="1"/>
</dbReference>
<dbReference type="Proteomes" id="UP001150569">
    <property type="component" value="Unassembled WGS sequence"/>
</dbReference>
<dbReference type="Gene3D" id="3.90.190.10">
    <property type="entry name" value="Protein tyrosine phosphatase superfamily"/>
    <property type="match status" value="1"/>
</dbReference>
<dbReference type="PROSITE" id="PS00383">
    <property type="entry name" value="TYR_PHOSPHATASE_1"/>
    <property type="match status" value="1"/>
</dbReference>
<feature type="domain" description="Tyrosine-protein phosphatase" evidence="3">
    <location>
        <begin position="55"/>
        <end position="514"/>
    </location>
</feature>
<comment type="similarity">
    <text evidence="1">Belongs to the protein-tyrosine phosphatase family. Non-receptor class subfamily.</text>
</comment>
<evidence type="ECO:0000313" key="5">
    <source>
        <dbReference type="EMBL" id="KAJ1929285.1"/>
    </source>
</evidence>
<name>A0A9W8AEW2_9FUNG</name>
<dbReference type="PRINTS" id="PR00700">
    <property type="entry name" value="PRTYPHPHTASE"/>
</dbReference>
<organism evidence="5 6">
    <name type="scientific">Tieghemiomyces parasiticus</name>
    <dbReference type="NCBI Taxonomy" id="78921"/>
    <lineage>
        <taxon>Eukaryota</taxon>
        <taxon>Fungi</taxon>
        <taxon>Fungi incertae sedis</taxon>
        <taxon>Zoopagomycota</taxon>
        <taxon>Kickxellomycotina</taxon>
        <taxon>Dimargaritomycetes</taxon>
        <taxon>Dimargaritales</taxon>
        <taxon>Dimargaritaceae</taxon>
        <taxon>Tieghemiomyces</taxon>
    </lineage>
</organism>
<proteinExistence type="inferred from homology"/>
<evidence type="ECO:0000313" key="6">
    <source>
        <dbReference type="Proteomes" id="UP001150569"/>
    </source>
</evidence>
<dbReference type="EMBL" id="JANBPT010000040">
    <property type="protein sequence ID" value="KAJ1929285.1"/>
    <property type="molecule type" value="Genomic_DNA"/>
</dbReference>
<dbReference type="OrthoDB" id="10253954at2759"/>
<keyword evidence="6" id="KW-1185">Reference proteome</keyword>
<dbReference type="SUPFAM" id="SSF52799">
    <property type="entry name" value="(Phosphotyrosine protein) phosphatases II"/>
    <property type="match status" value="1"/>
</dbReference>
<reference evidence="5" key="1">
    <citation type="submission" date="2022-07" db="EMBL/GenBank/DDBJ databases">
        <title>Phylogenomic reconstructions and comparative analyses of Kickxellomycotina fungi.</title>
        <authorList>
            <person name="Reynolds N.K."/>
            <person name="Stajich J.E."/>
            <person name="Barry K."/>
            <person name="Grigoriev I.V."/>
            <person name="Crous P."/>
            <person name="Smith M.E."/>
        </authorList>
    </citation>
    <scope>NUCLEOTIDE SEQUENCE</scope>
    <source>
        <strain evidence="5">RSA 861</strain>
    </source>
</reference>
<dbReference type="SMART" id="SM00194">
    <property type="entry name" value="PTPc"/>
    <property type="match status" value="1"/>
</dbReference>
<evidence type="ECO:0000256" key="2">
    <source>
        <dbReference type="SAM" id="MobiDB-lite"/>
    </source>
</evidence>
<dbReference type="InterPro" id="IPR050348">
    <property type="entry name" value="Protein-Tyr_Phosphatase"/>
</dbReference>
<dbReference type="InterPro" id="IPR003595">
    <property type="entry name" value="Tyr_Pase_cat"/>
</dbReference>
<accession>A0A9W8AEW2</accession>
<dbReference type="InterPro" id="IPR000387">
    <property type="entry name" value="Tyr_Pase_dom"/>
</dbReference>
<dbReference type="Pfam" id="PF00102">
    <property type="entry name" value="Y_phosphatase"/>
    <property type="match status" value="3"/>
</dbReference>
<dbReference type="PANTHER" id="PTHR19134">
    <property type="entry name" value="RECEPTOR-TYPE TYROSINE-PROTEIN PHOSPHATASE"/>
    <property type="match status" value="1"/>
</dbReference>
<gene>
    <name evidence="5" type="ORF">IWQ60_001296</name>
</gene>
<evidence type="ECO:0008006" key="7">
    <source>
        <dbReference type="Google" id="ProtNLM"/>
    </source>
</evidence>